<accession>A0A3G4ZYG1</accession>
<proteinExistence type="predicted"/>
<sequence>MFKPYRFACRTPTSHPGKVFRRVQPLIMSRANIHAEVDYNQRFAIAKLERDVREGRRRMGEFITLFNKSADYSKFSAGEKYVLKSLMDEHVKYVKWQTDVDRVQYESDIKELDMRIAKLAESVSVTQNDIADNMIKRSELNSKLRQIMP</sequence>
<gene>
    <name evidence="1" type="ORF">Faunusvirus10_17</name>
</gene>
<dbReference type="EMBL" id="MK072141">
    <property type="protein sequence ID" value="AYV79354.1"/>
    <property type="molecule type" value="Genomic_DNA"/>
</dbReference>
<protein>
    <submittedName>
        <fullName evidence="1">Uncharacterized protein</fullName>
    </submittedName>
</protein>
<organism evidence="1">
    <name type="scientific">Faunusvirus sp</name>
    <dbReference type="NCBI Taxonomy" id="2487766"/>
    <lineage>
        <taxon>Viruses</taxon>
        <taxon>Varidnaviria</taxon>
        <taxon>Bamfordvirae</taxon>
        <taxon>Nucleocytoviricota</taxon>
        <taxon>Megaviricetes</taxon>
        <taxon>Imitervirales</taxon>
        <taxon>Mimiviridae</taxon>
    </lineage>
</organism>
<evidence type="ECO:0000313" key="1">
    <source>
        <dbReference type="EMBL" id="AYV79354.1"/>
    </source>
</evidence>
<reference evidence="1" key="1">
    <citation type="submission" date="2018-10" db="EMBL/GenBank/DDBJ databases">
        <title>Hidden diversity of soil giant viruses.</title>
        <authorList>
            <person name="Schulz F."/>
            <person name="Alteio L."/>
            <person name="Goudeau D."/>
            <person name="Ryan E.M."/>
            <person name="Malmstrom R.R."/>
            <person name="Blanchard J."/>
            <person name="Woyke T."/>
        </authorList>
    </citation>
    <scope>NUCLEOTIDE SEQUENCE</scope>
    <source>
        <strain evidence="1">FNV1</strain>
    </source>
</reference>
<name>A0A3G4ZYG1_9VIRU</name>